<gene>
    <name evidence="1" type="ORF">METZ01_LOCUS162716</name>
</gene>
<accession>A0A382B986</accession>
<sequence length="25" mass="2619">MTKPGTPPALRGFVYPAVLLSQMSG</sequence>
<organism evidence="1">
    <name type="scientific">marine metagenome</name>
    <dbReference type="NCBI Taxonomy" id="408172"/>
    <lineage>
        <taxon>unclassified sequences</taxon>
        <taxon>metagenomes</taxon>
        <taxon>ecological metagenomes</taxon>
    </lineage>
</organism>
<reference evidence="1" key="1">
    <citation type="submission" date="2018-05" db="EMBL/GenBank/DDBJ databases">
        <authorList>
            <person name="Lanie J.A."/>
            <person name="Ng W.-L."/>
            <person name="Kazmierczak K.M."/>
            <person name="Andrzejewski T.M."/>
            <person name="Davidsen T.M."/>
            <person name="Wayne K.J."/>
            <person name="Tettelin H."/>
            <person name="Glass J.I."/>
            <person name="Rusch D."/>
            <person name="Podicherti R."/>
            <person name="Tsui H.-C.T."/>
            <person name="Winkler M.E."/>
        </authorList>
    </citation>
    <scope>NUCLEOTIDE SEQUENCE</scope>
</reference>
<evidence type="ECO:0000313" key="1">
    <source>
        <dbReference type="EMBL" id="SVB09862.1"/>
    </source>
</evidence>
<dbReference type="AlphaFoldDB" id="A0A382B986"/>
<feature type="non-terminal residue" evidence="1">
    <location>
        <position position="25"/>
    </location>
</feature>
<name>A0A382B986_9ZZZZ</name>
<protein>
    <submittedName>
        <fullName evidence="1">Uncharacterized protein</fullName>
    </submittedName>
</protein>
<proteinExistence type="predicted"/>
<dbReference type="EMBL" id="UINC01028600">
    <property type="protein sequence ID" value="SVB09862.1"/>
    <property type="molecule type" value="Genomic_DNA"/>
</dbReference>